<dbReference type="RefSeq" id="WP_040363768.1">
    <property type="nucleotide sequence ID" value="NZ_JOPB01000001.1"/>
</dbReference>
<protein>
    <submittedName>
        <fullName evidence="2">Uncharacterized protein</fullName>
    </submittedName>
</protein>
<feature type="chain" id="PRO_5011477140" evidence="1">
    <location>
        <begin position="23"/>
        <end position="125"/>
    </location>
</feature>
<accession>A0A251ZXJ0</accession>
<reference evidence="3" key="1">
    <citation type="submission" date="2014-06" db="EMBL/GenBank/DDBJ databases">
        <authorList>
            <person name="Winans N.J."/>
            <person name="Newell P.D."/>
            <person name="Douglas A.E."/>
        </authorList>
    </citation>
    <scope>NUCLEOTIDE SEQUENCE [LARGE SCALE GENOMIC DNA]</scope>
    <source>
        <strain evidence="3">DmL_052</strain>
    </source>
</reference>
<name>A0A251ZXJ0_9PROT</name>
<feature type="signal peptide" evidence="1">
    <location>
        <begin position="1"/>
        <end position="22"/>
    </location>
</feature>
<proteinExistence type="predicted"/>
<dbReference type="Proteomes" id="UP000194946">
    <property type="component" value="Unassembled WGS sequence"/>
</dbReference>
<evidence type="ECO:0000313" key="3">
    <source>
        <dbReference type="Proteomes" id="UP000194946"/>
    </source>
</evidence>
<sequence>MKKILFTSLLLGSCFIISPAFCQQNDAKAIEFLEPHLQTMFQVLNTKPDTISTTCMDSLKKLRSFKEKLAKEMNSSDVQSEINATILRTLYTNSIQFCDTDVQDICSHRVEPPIRKVCKELSSQN</sequence>
<gene>
    <name evidence="2" type="ORF">HK18_02165</name>
</gene>
<comment type="caution">
    <text evidence="2">The sequence shown here is derived from an EMBL/GenBank/DDBJ whole genome shotgun (WGS) entry which is preliminary data.</text>
</comment>
<evidence type="ECO:0000256" key="1">
    <source>
        <dbReference type="SAM" id="SignalP"/>
    </source>
</evidence>
<organism evidence="2 3">
    <name type="scientific">Commensalibacter intestini</name>
    <dbReference type="NCBI Taxonomy" id="479936"/>
    <lineage>
        <taxon>Bacteria</taxon>
        <taxon>Pseudomonadati</taxon>
        <taxon>Pseudomonadota</taxon>
        <taxon>Alphaproteobacteria</taxon>
        <taxon>Acetobacterales</taxon>
        <taxon>Acetobacteraceae</taxon>
    </lineage>
</organism>
<dbReference type="EMBL" id="JOPB01000001">
    <property type="protein sequence ID" value="OUI79388.1"/>
    <property type="molecule type" value="Genomic_DNA"/>
</dbReference>
<keyword evidence="3" id="KW-1185">Reference proteome</keyword>
<evidence type="ECO:0000313" key="2">
    <source>
        <dbReference type="EMBL" id="OUI79388.1"/>
    </source>
</evidence>
<dbReference type="AlphaFoldDB" id="A0A251ZXJ0"/>
<keyword evidence="1" id="KW-0732">Signal</keyword>